<gene>
    <name evidence="4" type="ORF">GCM10022393_43440</name>
</gene>
<sequence length="839" mass="94493">MNLDDTLKQLLLTQVYPSIDVNRDGEIQVSEALNTTSINIYNIDQNNQDQLYLFGLNEFKNLENLSIYEYDIIGFDVSDFEALRALDLYKCNLESIDISENQNLTNLTLLSNSLSSIDVSQNTNLVNLNLSNNNLTSIDVFNLNTLEVLDLRYNDNMETIDVSNNLKLTKLLFDRSIITDLDVTQNTDLVELQFGNSDLSSIDLTKNLELEKLNIYGNEFTEIDISNNTNIVELSVSSNNLTEIDLSPLKLLEKVWLRDNDFESVDFSMNSELKYIYLSSNNSLTNIDISKNPKLEWLNLISTALEHIDVSDKSLLRYLIFWGSPNLRTVNMKNGNNVNFSSGAVNIRDLPLLETICVDDIAYAQETFTVEDVEFNYIDDCNASQENTISGTINFDLNNTNCSNSNPLENILIEVSSGDKKYSTLSKNNGAYSIGIPNIGDLIVSIVGGLGDEHIVPNNETVIFTEFGNTEIVDFCIEAQPKDDLSIKILPIDEVRPGFTARYDIVYENNGTSVTNGKITLEFDQNLQNIELVEPNYSSLVGNKITWNFFDLQAYQTNTIHIDFIVTAPPTVNGDDILTYTANVSSTKADETPNDNSFTLEQLVVNSFDPNDKRVLQGTSIYIDETNEYLDYIVRFQNTGTASAINVIIEDILDANLDWNTFQMVSASHDYILKITDGNKIEFIFENINLPDSTTDEQGSNGYVSFKIKPKDIVVLGDIIEGSANIYFDFNLPIVTNLVSTQIIERPVLSVRENFVTENTFKLFPIPITDNKLHIKNDLDFEVLKSSFIMLSGKVLDCIPISSSKSEIVLDTFHISSNLFFLKLETNNGVFIKKVINKR</sequence>
<dbReference type="SUPFAM" id="SSF52058">
    <property type="entry name" value="L domain-like"/>
    <property type="match status" value="1"/>
</dbReference>
<dbReference type="EMBL" id="BAABCW010000048">
    <property type="protein sequence ID" value="GAA3523984.1"/>
    <property type="molecule type" value="Genomic_DNA"/>
</dbReference>
<keyword evidence="2" id="KW-0677">Repeat</keyword>
<dbReference type="PANTHER" id="PTHR47566">
    <property type="match status" value="1"/>
</dbReference>
<comment type="caution">
    <text evidence="4">The sequence shown here is derived from an EMBL/GenBank/DDBJ whole genome shotgun (WGS) entry which is preliminary data.</text>
</comment>
<proteinExistence type="predicted"/>
<dbReference type="PROSITE" id="PS51450">
    <property type="entry name" value="LRR"/>
    <property type="match status" value="1"/>
</dbReference>
<dbReference type="InterPro" id="IPR055353">
    <property type="entry name" value="DUF7619"/>
</dbReference>
<evidence type="ECO:0000256" key="2">
    <source>
        <dbReference type="ARBA" id="ARBA00022737"/>
    </source>
</evidence>
<evidence type="ECO:0000259" key="3">
    <source>
        <dbReference type="Pfam" id="PF24595"/>
    </source>
</evidence>
<evidence type="ECO:0000313" key="4">
    <source>
        <dbReference type="EMBL" id="GAA3523984.1"/>
    </source>
</evidence>
<keyword evidence="1" id="KW-0433">Leucine-rich repeat</keyword>
<accession>A0ABP6UZF5</accession>
<dbReference type="Gene3D" id="3.80.10.10">
    <property type="entry name" value="Ribonuclease Inhibitor"/>
    <property type="match status" value="2"/>
</dbReference>
<dbReference type="Proteomes" id="UP001500459">
    <property type="component" value="Unassembled WGS sequence"/>
</dbReference>
<evidence type="ECO:0000313" key="5">
    <source>
        <dbReference type="Proteomes" id="UP001500459"/>
    </source>
</evidence>
<name>A0ABP6UZF5_9FLAO</name>
<keyword evidence="5" id="KW-1185">Reference proteome</keyword>
<feature type="domain" description="DUF7619" evidence="3">
    <location>
        <begin position="609"/>
        <end position="741"/>
    </location>
</feature>
<reference evidence="5" key="1">
    <citation type="journal article" date="2019" name="Int. J. Syst. Evol. Microbiol.">
        <title>The Global Catalogue of Microorganisms (GCM) 10K type strain sequencing project: providing services to taxonomists for standard genome sequencing and annotation.</title>
        <authorList>
            <consortium name="The Broad Institute Genomics Platform"/>
            <consortium name="The Broad Institute Genome Sequencing Center for Infectious Disease"/>
            <person name="Wu L."/>
            <person name="Ma J."/>
        </authorList>
    </citation>
    <scope>NUCLEOTIDE SEQUENCE [LARGE SCALE GENOMIC DNA]</scope>
    <source>
        <strain evidence="5">JCM 17106</strain>
    </source>
</reference>
<dbReference type="InterPro" id="IPR032675">
    <property type="entry name" value="LRR_dom_sf"/>
</dbReference>
<dbReference type="InterPro" id="IPR001611">
    <property type="entry name" value="Leu-rich_rpt"/>
</dbReference>
<evidence type="ECO:0000256" key="1">
    <source>
        <dbReference type="ARBA" id="ARBA00022614"/>
    </source>
</evidence>
<dbReference type="PANTHER" id="PTHR47566:SF1">
    <property type="entry name" value="PROTEIN NUD1"/>
    <property type="match status" value="1"/>
</dbReference>
<dbReference type="Pfam" id="PF24595">
    <property type="entry name" value="DUF7619"/>
    <property type="match status" value="1"/>
</dbReference>
<protein>
    <submittedName>
        <fullName evidence="4">T9SS type A sorting domain-containing protein</fullName>
    </submittedName>
</protein>
<dbReference type="InterPro" id="IPR052574">
    <property type="entry name" value="CDIRP"/>
</dbReference>
<organism evidence="4 5">
    <name type="scientific">Aquimarina addita</name>
    <dbReference type="NCBI Taxonomy" id="870485"/>
    <lineage>
        <taxon>Bacteria</taxon>
        <taxon>Pseudomonadati</taxon>
        <taxon>Bacteroidota</taxon>
        <taxon>Flavobacteriia</taxon>
        <taxon>Flavobacteriales</taxon>
        <taxon>Flavobacteriaceae</taxon>
        <taxon>Aquimarina</taxon>
    </lineage>
</organism>